<reference evidence="5 6" key="1">
    <citation type="submission" date="2017-03" db="EMBL/GenBank/DDBJ databases">
        <title>Whole genome sequences of fourteen strains of Bradyrhizobium canariense and one strain of Bradyrhizobium japonicum isolated from Lupinus (Papilionoideae: Genisteae) species in Algeria.</title>
        <authorList>
            <person name="Crovadore J."/>
            <person name="Chekireb D."/>
            <person name="Brachmann A."/>
            <person name="Chablais R."/>
            <person name="Cochard B."/>
            <person name="Lefort F."/>
        </authorList>
    </citation>
    <scope>NUCLEOTIDE SEQUENCE [LARGE SCALE GENOMIC DNA]</scope>
    <source>
        <strain evidence="5 6">UBMA195</strain>
    </source>
</reference>
<accession>A0A1X3GZB1</accession>
<dbReference type="EMBL" id="NAFI01000187">
    <property type="protein sequence ID" value="OSJ03267.1"/>
    <property type="molecule type" value="Genomic_DNA"/>
</dbReference>
<evidence type="ECO:0000259" key="4">
    <source>
        <dbReference type="Pfam" id="PF03389"/>
    </source>
</evidence>
<gene>
    <name evidence="5" type="ORF">BSZ18_32580</name>
</gene>
<organism evidence="5 6">
    <name type="scientific">Bradyrhizobium canariense</name>
    <dbReference type="NCBI Taxonomy" id="255045"/>
    <lineage>
        <taxon>Bacteria</taxon>
        <taxon>Pseudomonadati</taxon>
        <taxon>Pseudomonadota</taxon>
        <taxon>Alphaproteobacteria</taxon>
        <taxon>Hyphomicrobiales</taxon>
        <taxon>Nitrobacteraceae</taxon>
        <taxon>Bradyrhizobium</taxon>
    </lineage>
</organism>
<evidence type="ECO:0000313" key="6">
    <source>
        <dbReference type="Proteomes" id="UP000193553"/>
    </source>
</evidence>
<feature type="compositionally biased region" description="Acidic residues" evidence="3">
    <location>
        <begin position="484"/>
        <end position="509"/>
    </location>
</feature>
<feature type="region of interest" description="Disordered" evidence="3">
    <location>
        <begin position="432"/>
        <end position="509"/>
    </location>
</feature>
<feature type="domain" description="MobA/MobL protein" evidence="4">
    <location>
        <begin position="38"/>
        <end position="174"/>
    </location>
</feature>
<feature type="compositionally biased region" description="Basic and acidic residues" evidence="3">
    <location>
        <begin position="451"/>
        <end position="466"/>
    </location>
</feature>
<dbReference type="Gene3D" id="3.30.930.30">
    <property type="match status" value="1"/>
</dbReference>
<comment type="caution">
    <text evidence="5">The sequence shown here is derived from an EMBL/GenBank/DDBJ whole genome shotgun (WGS) entry which is preliminary data.</text>
</comment>
<name>A0A1X3GZB1_9BRAD</name>
<dbReference type="InterPro" id="IPR005053">
    <property type="entry name" value="MobA_MobL"/>
</dbReference>
<dbReference type="Pfam" id="PF03389">
    <property type="entry name" value="MobA_MobL"/>
    <property type="match status" value="1"/>
</dbReference>
<dbReference type="AlphaFoldDB" id="A0A1X3GZB1"/>
<dbReference type="Proteomes" id="UP000193553">
    <property type="component" value="Unassembled WGS sequence"/>
</dbReference>
<proteinExistence type="inferred from homology"/>
<evidence type="ECO:0000313" key="5">
    <source>
        <dbReference type="EMBL" id="OSJ03267.1"/>
    </source>
</evidence>
<evidence type="ECO:0000256" key="3">
    <source>
        <dbReference type="SAM" id="MobiDB-lite"/>
    </source>
</evidence>
<evidence type="ECO:0000256" key="2">
    <source>
        <dbReference type="ARBA" id="ARBA00022971"/>
    </source>
</evidence>
<evidence type="ECO:0000256" key="1">
    <source>
        <dbReference type="ARBA" id="ARBA00010873"/>
    </source>
</evidence>
<sequence length="509" mass="56504">MVSRERSLICRVRRHTTLSSGFCHIRFGVVQRKKGYTALARFAYQTNTYVNDGGRRADYGKYRGDHDGGLILLPHGASAEFADMGNFFMAASSRDVRVDAQCGRTADFALPREVPRELLRPVAAFALADFAAQGMAARLDIEYPVASDEDHNPHCHAWLAQRILEPDGFGQKRPEWDRLFWRDQARYARALVAGRLTLACALLGVAGYVDPRRNEERGLPQPENRIPSKFWRMYDRGVYVPGIEKLKDTRRQDKAAKVVGRSDVGEKPHSGTVTVRNAVSKRNPPSDEVRQARINFVVPLAEENGIEVRGSEENRPEIVLTTREGSLVVFDGEALSFGGIAGAARARLVVELARALDWPAIIVEADSQSTDEIIMAGVVLDVTAINTCASENALKLIKKRFGHLLADTVRPLDQLSVVDELLAAYVPSAKNEPVDTPSVWTQSSEPAPAPEMHEALEPLIEEESRWQYDVPWQDDPDDAAHAEFDDEAEPVSDPNFDDDEEPEPDPGDA</sequence>
<keyword evidence="2" id="KW-0184">Conjugation</keyword>
<comment type="similarity">
    <text evidence="1">Belongs to the MobA/MobL family.</text>
</comment>
<protein>
    <recommendedName>
        <fullName evidence="4">MobA/MobL protein domain-containing protein</fullName>
    </recommendedName>
</protein>